<dbReference type="RefSeq" id="WP_183443705.1">
    <property type="nucleotide sequence ID" value="NZ_JACHXD010000023.1"/>
</dbReference>
<accession>A0A7W5FWP5</accession>
<sequence>MSIPTKRGFGETMIAVAWSFIGLRRKRDFDKDVEALNPLYVIGAGLIGVAVLVATLISIVRMVVSA</sequence>
<evidence type="ECO:0000313" key="2">
    <source>
        <dbReference type="EMBL" id="MBB3122032.1"/>
    </source>
</evidence>
<reference evidence="2 3" key="1">
    <citation type="submission" date="2020-08" db="EMBL/GenBank/DDBJ databases">
        <title>Genomic Encyclopedia of Type Strains, Phase III (KMG-III): the genomes of soil and plant-associated and newly described type strains.</title>
        <authorList>
            <person name="Whitman W."/>
        </authorList>
    </citation>
    <scope>NUCLEOTIDE SEQUENCE [LARGE SCALE GENOMIC DNA]</scope>
    <source>
        <strain evidence="2 3">CECT 8897</strain>
    </source>
</reference>
<organism evidence="2 3">
    <name type="scientific">Pseudoduganella violacea</name>
    <dbReference type="NCBI Taxonomy" id="1715466"/>
    <lineage>
        <taxon>Bacteria</taxon>
        <taxon>Pseudomonadati</taxon>
        <taxon>Pseudomonadota</taxon>
        <taxon>Betaproteobacteria</taxon>
        <taxon>Burkholderiales</taxon>
        <taxon>Oxalobacteraceae</taxon>
        <taxon>Telluria group</taxon>
        <taxon>Pseudoduganella</taxon>
    </lineage>
</organism>
<keyword evidence="3" id="KW-1185">Reference proteome</keyword>
<dbReference type="InterPro" id="IPR021344">
    <property type="entry name" value="DUF2970"/>
</dbReference>
<dbReference type="EMBL" id="JACHXD010000023">
    <property type="protein sequence ID" value="MBB3122032.1"/>
    <property type="molecule type" value="Genomic_DNA"/>
</dbReference>
<comment type="caution">
    <text evidence="2">The sequence shown here is derived from an EMBL/GenBank/DDBJ whole genome shotgun (WGS) entry which is preliminary data.</text>
</comment>
<evidence type="ECO:0000256" key="1">
    <source>
        <dbReference type="SAM" id="Phobius"/>
    </source>
</evidence>
<gene>
    <name evidence="2" type="ORF">FHS03_005128</name>
</gene>
<feature type="transmembrane region" description="Helical" evidence="1">
    <location>
        <begin position="39"/>
        <end position="64"/>
    </location>
</feature>
<keyword evidence="1" id="KW-0812">Transmembrane</keyword>
<evidence type="ECO:0000313" key="3">
    <source>
        <dbReference type="Proteomes" id="UP000541535"/>
    </source>
</evidence>
<keyword evidence="1" id="KW-0472">Membrane</keyword>
<protein>
    <recommendedName>
        <fullName evidence="4">DUF2970 domain-containing protein</fullName>
    </recommendedName>
</protein>
<dbReference type="AlphaFoldDB" id="A0A7W5FWP5"/>
<evidence type="ECO:0008006" key="4">
    <source>
        <dbReference type="Google" id="ProtNLM"/>
    </source>
</evidence>
<proteinExistence type="predicted"/>
<keyword evidence="1" id="KW-1133">Transmembrane helix</keyword>
<dbReference type="Pfam" id="PF11174">
    <property type="entry name" value="DUF2970"/>
    <property type="match status" value="1"/>
</dbReference>
<dbReference type="Proteomes" id="UP000541535">
    <property type="component" value="Unassembled WGS sequence"/>
</dbReference>
<name>A0A7W5FWP5_9BURK</name>